<dbReference type="Proteomes" id="UP000027337">
    <property type="component" value="Unassembled WGS sequence"/>
</dbReference>
<gene>
    <name evidence="6" type="ORF">PM02_07700</name>
</gene>
<evidence type="ECO:0000313" key="7">
    <source>
        <dbReference type="Proteomes" id="UP000027337"/>
    </source>
</evidence>
<dbReference type="PROSITE" id="PS51891">
    <property type="entry name" value="CENP_V_GFA"/>
    <property type="match status" value="1"/>
</dbReference>
<dbReference type="RefSeq" id="WP_037906940.1">
    <property type="nucleotide sequence ID" value="NZ_CANMAK010000003.1"/>
</dbReference>
<organism evidence="6 7">
    <name type="scientific">Sulfitobacter mediterraneus</name>
    <dbReference type="NCBI Taxonomy" id="83219"/>
    <lineage>
        <taxon>Bacteria</taxon>
        <taxon>Pseudomonadati</taxon>
        <taxon>Pseudomonadota</taxon>
        <taxon>Alphaproteobacteria</taxon>
        <taxon>Rhodobacterales</taxon>
        <taxon>Roseobacteraceae</taxon>
        <taxon>Sulfitobacter</taxon>
    </lineage>
</organism>
<dbReference type="GO" id="GO:0016846">
    <property type="term" value="F:carbon-sulfur lyase activity"/>
    <property type="evidence" value="ECO:0007669"/>
    <property type="project" value="InterPro"/>
</dbReference>
<dbReference type="InterPro" id="IPR011057">
    <property type="entry name" value="Mss4-like_sf"/>
</dbReference>
<dbReference type="PANTHER" id="PTHR33337">
    <property type="entry name" value="GFA DOMAIN-CONTAINING PROTEIN"/>
    <property type="match status" value="1"/>
</dbReference>
<protein>
    <submittedName>
        <fullName evidence="6">Aldehyde-activating protein</fullName>
    </submittedName>
</protein>
<evidence type="ECO:0000256" key="4">
    <source>
        <dbReference type="ARBA" id="ARBA00023239"/>
    </source>
</evidence>
<dbReference type="STRING" id="83219.PM02_07700"/>
<evidence type="ECO:0000256" key="1">
    <source>
        <dbReference type="ARBA" id="ARBA00005495"/>
    </source>
</evidence>
<dbReference type="SUPFAM" id="SSF51316">
    <property type="entry name" value="Mss4-like"/>
    <property type="match status" value="1"/>
</dbReference>
<comment type="caution">
    <text evidence="6">The sequence shown here is derived from an EMBL/GenBank/DDBJ whole genome shotgun (WGS) entry which is preliminary data.</text>
</comment>
<dbReference type="EMBL" id="JEMU01000005">
    <property type="protein sequence ID" value="KAJ03697.1"/>
    <property type="molecule type" value="Genomic_DNA"/>
</dbReference>
<dbReference type="PANTHER" id="PTHR33337:SF40">
    <property type="entry name" value="CENP-V_GFA DOMAIN-CONTAINING PROTEIN-RELATED"/>
    <property type="match status" value="1"/>
</dbReference>
<evidence type="ECO:0000259" key="5">
    <source>
        <dbReference type="PROSITE" id="PS51891"/>
    </source>
</evidence>
<evidence type="ECO:0000313" key="6">
    <source>
        <dbReference type="EMBL" id="KAJ03697.1"/>
    </source>
</evidence>
<keyword evidence="2" id="KW-0479">Metal-binding</keyword>
<keyword evidence="4" id="KW-0456">Lyase</keyword>
<keyword evidence="3" id="KW-0862">Zinc</keyword>
<dbReference type="AlphaFoldDB" id="A0A061SS59"/>
<keyword evidence="7" id="KW-1185">Reference proteome</keyword>
<dbReference type="Gene3D" id="3.90.1590.10">
    <property type="entry name" value="glutathione-dependent formaldehyde- activating enzyme (gfa)"/>
    <property type="match status" value="1"/>
</dbReference>
<dbReference type="Pfam" id="PF04828">
    <property type="entry name" value="GFA"/>
    <property type="match status" value="1"/>
</dbReference>
<dbReference type="eggNOG" id="COG3791">
    <property type="taxonomic scope" value="Bacteria"/>
</dbReference>
<evidence type="ECO:0000256" key="2">
    <source>
        <dbReference type="ARBA" id="ARBA00022723"/>
    </source>
</evidence>
<feature type="domain" description="CENP-V/GFA" evidence="5">
    <location>
        <begin position="8"/>
        <end position="120"/>
    </location>
</feature>
<dbReference type="InterPro" id="IPR006913">
    <property type="entry name" value="CENP-V/GFA"/>
</dbReference>
<comment type="similarity">
    <text evidence="1">Belongs to the Gfa family.</text>
</comment>
<dbReference type="GO" id="GO:0046872">
    <property type="term" value="F:metal ion binding"/>
    <property type="evidence" value="ECO:0007669"/>
    <property type="project" value="UniProtKB-KW"/>
</dbReference>
<accession>A0A061SS59</accession>
<reference evidence="6 7" key="1">
    <citation type="journal article" date="2014" name="Genome Announc.">
        <title>Draft Genome Sequences of Two Isolates of the Roseobacter Group, Sulfitobacter sp. Strains 3SOLIMAR09 and 1FIGIMAR09, from Harbors of Mallorca Island (Mediterranean Sea).</title>
        <authorList>
            <person name="Mas-Llado M."/>
            <person name="Pina-Villalonga J.M."/>
            <person name="Brunet-Galmes I."/>
            <person name="Nogales B."/>
            <person name="Bosch R."/>
        </authorList>
    </citation>
    <scope>NUCLEOTIDE SEQUENCE [LARGE SCALE GENOMIC DNA]</scope>
    <source>
        <strain evidence="6 7">1FIGIMAR09</strain>
    </source>
</reference>
<evidence type="ECO:0000256" key="3">
    <source>
        <dbReference type="ARBA" id="ARBA00022833"/>
    </source>
</evidence>
<sequence>MQDQNDVLKGSCNCGAVTFTVHGGGQSVSACHCGQCRKQSGHYWASGYAPRSNFDITGEVRWFDLTETATRGFCPACGCFLFWKAHDEDGMSFSLGAIDGPTGLSLQKHIFVADKGDYYEIADGVPQREQ</sequence>
<proteinExistence type="inferred from homology"/>
<name>A0A061SS59_9RHOB</name>